<proteinExistence type="predicted"/>
<accession>A0A1I6BEQ3</accession>
<dbReference type="STRING" id="1227077.SAMN04515668_4434"/>
<keyword evidence="1" id="KW-0472">Membrane</keyword>
<feature type="transmembrane region" description="Helical" evidence="1">
    <location>
        <begin position="44"/>
        <end position="64"/>
    </location>
</feature>
<reference evidence="3" key="1">
    <citation type="submission" date="2016-10" db="EMBL/GenBank/DDBJ databases">
        <authorList>
            <person name="Varghese N."/>
            <person name="Submissions S."/>
        </authorList>
    </citation>
    <scope>NUCLEOTIDE SEQUENCE [LARGE SCALE GENOMIC DNA]</scope>
    <source>
        <strain evidence="3">OR362-8,ATCC BAA-1266,JCM 13504</strain>
    </source>
</reference>
<protein>
    <submittedName>
        <fullName evidence="2">Uncharacterized protein</fullName>
    </submittedName>
</protein>
<evidence type="ECO:0000256" key="1">
    <source>
        <dbReference type="SAM" id="Phobius"/>
    </source>
</evidence>
<dbReference type="AlphaFoldDB" id="A0A1I6BEQ3"/>
<dbReference type="Proteomes" id="UP000199029">
    <property type="component" value="Unassembled WGS sequence"/>
</dbReference>
<name>A0A1I6BEQ3_HYMAR</name>
<keyword evidence="1" id="KW-0812">Transmembrane</keyword>
<organism evidence="2 3">
    <name type="scientific">Hymenobacter arizonensis</name>
    <name type="common">Siccationidurans arizonensis</name>
    <dbReference type="NCBI Taxonomy" id="1227077"/>
    <lineage>
        <taxon>Bacteria</taxon>
        <taxon>Pseudomonadati</taxon>
        <taxon>Bacteroidota</taxon>
        <taxon>Cytophagia</taxon>
        <taxon>Cytophagales</taxon>
        <taxon>Hymenobacteraceae</taxon>
        <taxon>Hymenobacter</taxon>
    </lineage>
</organism>
<evidence type="ECO:0000313" key="2">
    <source>
        <dbReference type="EMBL" id="SFQ79376.1"/>
    </source>
</evidence>
<dbReference type="EMBL" id="FOXS01000008">
    <property type="protein sequence ID" value="SFQ79376.1"/>
    <property type="molecule type" value="Genomic_DNA"/>
</dbReference>
<evidence type="ECO:0000313" key="3">
    <source>
        <dbReference type="Proteomes" id="UP000199029"/>
    </source>
</evidence>
<feature type="transmembrane region" description="Helical" evidence="1">
    <location>
        <begin position="7"/>
        <end position="24"/>
    </location>
</feature>
<keyword evidence="3" id="KW-1185">Reference proteome</keyword>
<sequence>MDVFVEYVVVVVVAVPGLLLRWVLHGDPVSWSELRAHEAGLNATYTALLLVAGGLAQQLWAFVWGQ</sequence>
<gene>
    <name evidence="2" type="ORF">SAMN04515668_4434</name>
</gene>
<keyword evidence="1" id="KW-1133">Transmembrane helix</keyword>